<keyword evidence="3" id="KW-1185">Reference proteome</keyword>
<name>A0A422Q6Z6_9TRYP</name>
<dbReference type="Proteomes" id="UP000284403">
    <property type="component" value="Unassembled WGS sequence"/>
</dbReference>
<dbReference type="GeneID" id="40315755"/>
<evidence type="ECO:0000313" key="2">
    <source>
        <dbReference type="EMBL" id="RNF25707.1"/>
    </source>
</evidence>
<dbReference type="AlphaFoldDB" id="A0A422Q6Z6"/>
<feature type="compositionally biased region" description="Low complexity" evidence="1">
    <location>
        <begin position="26"/>
        <end position="38"/>
    </location>
</feature>
<organism evidence="2 3">
    <name type="scientific">Trypanosoma conorhini</name>
    <dbReference type="NCBI Taxonomy" id="83891"/>
    <lineage>
        <taxon>Eukaryota</taxon>
        <taxon>Discoba</taxon>
        <taxon>Euglenozoa</taxon>
        <taxon>Kinetoplastea</taxon>
        <taxon>Metakinetoplastina</taxon>
        <taxon>Trypanosomatida</taxon>
        <taxon>Trypanosomatidae</taxon>
        <taxon>Trypanosoma</taxon>
    </lineage>
</organism>
<evidence type="ECO:0000313" key="3">
    <source>
        <dbReference type="Proteomes" id="UP000284403"/>
    </source>
</evidence>
<dbReference type="EMBL" id="MKKU01000076">
    <property type="protein sequence ID" value="RNF25707.1"/>
    <property type="molecule type" value="Genomic_DNA"/>
</dbReference>
<comment type="caution">
    <text evidence="2">The sequence shown here is derived from an EMBL/GenBank/DDBJ whole genome shotgun (WGS) entry which is preliminary data.</text>
</comment>
<proteinExistence type="predicted"/>
<dbReference type="RefSeq" id="XP_029230913.1">
    <property type="nucleotide sequence ID" value="XM_029369079.1"/>
</dbReference>
<feature type="compositionally biased region" description="Low complexity" evidence="1">
    <location>
        <begin position="84"/>
        <end position="99"/>
    </location>
</feature>
<sequence>MTREKTVVVHSSVRPDDEEEEEELRNAAAVAAAPATAQGPPPPPPSCGDDDEDDVSIAYVAQKGAPVSLAAARSAPLKRPRSSPAEPADAVADAAAAEGELPDDTDHPNDRAAYARWQARDAARPKKLLLG</sequence>
<gene>
    <name evidence="2" type="ORF">Tco025E_02144</name>
</gene>
<protein>
    <submittedName>
        <fullName evidence="2">Uncharacterized protein</fullName>
    </submittedName>
</protein>
<accession>A0A422Q6Z6</accession>
<reference evidence="2 3" key="1">
    <citation type="journal article" date="2018" name="BMC Genomics">
        <title>Genomic comparison of Trypanosoma conorhini and Trypanosoma rangeli to Trypanosoma cruzi strains of high and low virulence.</title>
        <authorList>
            <person name="Bradwell K.R."/>
            <person name="Koparde V.N."/>
            <person name="Matveyev A.V."/>
            <person name="Serrano M.G."/>
            <person name="Alves J.M."/>
            <person name="Parikh H."/>
            <person name="Huang B."/>
            <person name="Lee V."/>
            <person name="Espinosa-Alvarez O."/>
            <person name="Ortiz P.A."/>
            <person name="Costa-Martins A.G."/>
            <person name="Teixeira M.M."/>
            <person name="Buck G.A."/>
        </authorList>
    </citation>
    <scope>NUCLEOTIDE SEQUENCE [LARGE SCALE GENOMIC DNA]</scope>
    <source>
        <strain evidence="2 3">025E</strain>
    </source>
</reference>
<feature type="region of interest" description="Disordered" evidence="1">
    <location>
        <begin position="1"/>
        <end position="131"/>
    </location>
</feature>
<evidence type="ECO:0000256" key="1">
    <source>
        <dbReference type="SAM" id="MobiDB-lite"/>
    </source>
</evidence>